<dbReference type="SUPFAM" id="SSF55729">
    <property type="entry name" value="Acyl-CoA N-acyltransferases (Nat)"/>
    <property type="match status" value="1"/>
</dbReference>
<name>A0A6I2FAM9_9MICO</name>
<dbReference type="Gene3D" id="3.40.630.30">
    <property type="match status" value="1"/>
</dbReference>
<organism evidence="6 7">
    <name type="scientific">Agromyces agglutinans</name>
    <dbReference type="NCBI Taxonomy" id="2662258"/>
    <lineage>
        <taxon>Bacteria</taxon>
        <taxon>Bacillati</taxon>
        <taxon>Actinomycetota</taxon>
        <taxon>Actinomycetes</taxon>
        <taxon>Micrococcales</taxon>
        <taxon>Microbacteriaceae</taxon>
        <taxon>Agromyces</taxon>
    </lineage>
</organism>
<evidence type="ECO:0000313" key="6">
    <source>
        <dbReference type="EMBL" id="MRG59013.1"/>
    </source>
</evidence>
<dbReference type="PANTHER" id="PTHR31438:SF1">
    <property type="entry name" value="LYSINE N-ACYLTRANSFERASE C17G9.06C-RELATED"/>
    <property type="match status" value="1"/>
</dbReference>
<dbReference type="RefSeq" id="WP_153683497.1">
    <property type="nucleotide sequence ID" value="NZ_WJIF01000002.1"/>
</dbReference>
<keyword evidence="7" id="KW-1185">Reference proteome</keyword>
<comment type="function">
    <text evidence="1">Acyltransferase required for the direct transfer of medium- to long-chain fatty acyl moieties from a carrier protein (MbtL) on to the epsilon-amino group of lysine residue in the mycobactin core.</text>
</comment>
<evidence type="ECO:0000259" key="5">
    <source>
        <dbReference type="SMART" id="SM01006"/>
    </source>
</evidence>
<dbReference type="AlphaFoldDB" id="A0A6I2FAM9"/>
<dbReference type="Proteomes" id="UP000431080">
    <property type="component" value="Unassembled WGS sequence"/>
</dbReference>
<dbReference type="EMBL" id="WJIF01000002">
    <property type="protein sequence ID" value="MRG59013.1"/>
    <property type="molecule type" value="Genomic_DNA"/>
</dbReference>
<sequence length="202" mass="22484">MGRLTTGAPGAVVFRTLDAVLGELELRVLDVDDDRDLDLVHEWVRRPWAAFWGLGGHSRDELREVYRFVDSLPSHHAFLLRRDGEPIVLLQTYEPEHDPVGEHYDVRTGDVGVHFFLGGRGAPAPGFTTRVLLVLADFVFADPGALRVVVEPDIGNERAIARMTRFGFTPGPEIALEHKTARLAFLERAAFEERAARPPVVG</sequence>
<comment type="caution">
    <text evidence="6">The sequence shown here is derived from an EMBL/GenBank/DDBJ whole genome shotgun (WGS) entry which is preliminary data.</text>
</comment>
<dbReference type="UniPathway" id="UPA00011"/>
<proteinExistence type="predicted"/>
<dbReference type="GO" id="GO:0019290">
    <property type="term" value="P:siderophore biosynthetic process"/>
    <property type="evidence" value="ECO:0007669"/>
    <property type="project" value="InterPro"/>
</dbReference>
<feature type="domain" description="Acyltransferase MbtK/IucB-like conserved" evidence="5">
    <location>
        <begin position="27"/>
        <end position="77"/>
    </location>
</feature>
<evidence type="ECO:0000256" key="4">
    <source>
        <dbReference type="ARBA" id="ARBA00031122"/>
    </source>
</evidence>
<dbReference type="SMART" id="SM01006">
    <property type="entry name" value="AlcB"/>
    <property type="match status" value="1"/>
</dbReference>
<keyword evidence="6" id="KW-0808">Transferase</keyword>
<protein>
    <recommendedName>
        <fullName evidence="3">Lysine N-acyltransferase MbtK</fullName>
    </recommendedName>
    <alternativeName>
        <fullName evidence="4">Mycobactin synthase protein K</fullName>
    </alternativeName>
</protein>
<dbReference type="GO" id="GO:0016410">
    <property type="term" value="F:N-acyltransferase activity"/>
    <property type="evidence" value="ECO:0007669"/>
    <property type="project" value="TreeGrafter"/>
</dbReference>
<comment type="pathway">
    <text evidence="2">Siderophore biosynthesis; mycobactin biosynthesis.</text>
</comment>
<accession>A0A6I2FAM9</accession>
<evidence type="ECO:0000256" key="3">
    <source>
        <dbReference type="ARBA" id="ARBA00020586"/>
    </source>
</evidence>
<dbReference type="InterPro" id="IPR019432">
    <property type="entry name" value="Acyltransferase_MbtK/IucB-like"/>
</dbReference>
<reference evidence="6 7" key="1">
    <citation type="submission" date="2019-10" db="EMBL/GenBank/DDBJ databases">
        <authorList>
            <person name="Nie G."/>
            <person name="Ming H."/>
            <person name="Yi B."/>
        </authorList>
    </citation>
    <scope>NUCLEOTIDE SEQUENCE [LARGE SCALE GENOMIC DNA]</scope>
    <source>
        <strain evidence="6 7">CFH 90414</strain>
    </source>
</reference>
<dbReference type="PANTHER" id="PTHR31438">
    <property type="entry name" value="LYSINE N-ACYLTRANSFERASE C17G9.06C-RELATED"/>
    <property type="match status" value="1"/>
</dbReference>
<evidence type="ECO:0000313" key="7">
    <source>
        <dbReference type="Proteomes" id="UP000431080"/>
    </source>
</evidence>
<evidence type="ECO:0000256" key="1">
    <source>
        <dbReference type="ARBA" id="ARBA00003818"/>
    </source>
</evidence>
<evidence type="ECO:0000256" key="2">
    <source>
        <dbReference type="ARBA" id="ARBA00005102"/>
    </source>
</evidence>
<dbReference type="InterPro" id="IPR016181">
    <property type="entry name" value="Acyl_CoA_acyltransferase"/>
</dbReference>
<gene>
    <name evidence="6" type="ORF">GE115_03895</name>
</gene>
<dbReference type="Pfam" id="PF13523">
    <property type="entry name" value="Acetyltransf_8"/>
    <property type="match status" value="1"/>
</dbReference>